<organism evidence="2 3">
    <name type="scientific">Venturia inaequalis</name>
    <name type="common">Apple scab fungus</name>
    <dbReference type="NCBI Taxonomy" id="5025"/>
    <lineage>
        <taxon>Eukaryota</taxon>
        <taxon>Fungi</taxon>
        <taxon>Dikarya</taxon>
        <taxon>Ascomycota</taxon>
        <taxon>Pezizomycotina</taxon>
        <taxon>Dothideomycetes</taxon>
        <taxon>Pleosporomycetidae</taxon>
        <taxon>Venturiales</taxon>
        <taxon>Venturiaceae</taxon>
        <taxon>Venturia</taxon>
    </lineage>
</organism>
<gene>
    <name evidence="2" type="ORF">EG327_009871</name>
</gene>
<dbReference type="AlphaFoldDB" id="A0A8H3YWA8"/>
<sequence>MSRKIMPWRGFEAIPKVPGAGGGRVGAETRLWNENAARMRQARRGNDFRKSSKPNFSPSRFRRKRKVRLAYRSTRDYLMINTKTLVDTGVTNDTESTVNTDEINIRQACELGNTDRDTIMYTRIYNPALNFLRSYLRYKPAAHVVFFIYYLFPPVYTIYLLSAPILNVTSPHTICIDALSPVWVRAFWSTMSSLRHDRSIPNSRAHRFACDFPNEETMYPNAWTWKWSLGFLVCLWVLRWAGWFVLVSPLPIKRDISAQEHFTTLFREDFPFGYRNIPPIKRNGKGGLHAICAGIKAQHPDLKGPTEESLKEADLDNLSLEQPSFLVRRWGRTIGVTMHLVGWSRFHQHPKISSNDIDYKIQARRVWIYYNDFEECYRKAHEGEPGTDALLADKGDESPVLSYWESMEPRWKKIMEIGAWLRGEGVVLG</sequence>
<feature type="transmembrane region" description="Helical" evidence="1">
    <location>
        <begin position="141"/>
        <end position="161"/>
    </location>
</feature>
<feature type="transmembrane region" description="Helical" evidence="1">
    <location>
        <begin position="227"/>
        <end position="247"/>
    </location>
</feature>
<name>A0A8H3YWA8_VENIN</name>
<reference evidence="2 3" key="1">
    <citation type="submission" date="2019-07" db="EMBL/GenBank/DDBJ databases">
        <title>Venturia inaequalis Genome Resource.</title>
        <authorList>
            <person name="Lichtner F.J."/>
        </authorList>
    </citation>
    <scope>NUCLEOTIDE SEQUENCE [LARGE SCALE GENOMIC DNA]</scope>
    <source>
        <strain evidence="2 3">DMI_063113</strain>
    </source>
</reference>
<keyword evidence="1" id="KW-1133">Transmembrane helix</keyword>
<evidence type="ECO:0000313" key="3">
    <source>
        <dbReference type="Proteomes" id="UP000490939"/>
    </source>
</evidence>
<proteinExistence type="predicted"/>
<accession>A0A8H3YWA8</accession>
<keyword evidence="1" id="KW-0472">Membrane</keyword>
<dbReference type="Proteomes" id="UP000490939">
    <property type="component" value="Unassembled WGS sequence"/>
</dbReference>
<evidence type="ECO:0000256" key="1">
    <source>
        <dbReference type="SAM" id="Phobius"/>
    </source>
</evidence>
<evidence type="ECO:0000313" key="2">
    <source>
        <dbReference type="EMBL" id="KAE9971411.1"/>
    </source>
</evidence>
<keyword evidence="1" id="KW-0812">Transmembrane</keyword>
<comment type="caution">
    <text evidence="2">The sequence shown here is derived from an EMBL/GenBank/DDBJ whole genome shotgun (WGS) entry which is preliminary data.</text>
</comment>
<keyword evidence="3" id="KW-1185">Reference proteome</keyword>
<dbReference type="EMBL" id="WNWR01000678">
    <property type="protein sequence ID" value="KAE9971411.1"/>
    <property type="molecule type" value="Genomic_DNA"/>
</dbReference>
<protein>
    <submittedName>
        <fullName evidence="2">Uncharacterized protein</fullName>
    </submittedName>
</protein>